<dbReference type="EMBL" id="OU015569">
    <property type="protein sequence ID" value="CAG5094685.1"/>
    <property type="molecule type" value="Genomic_DNA"/>
</dbReference>
<protein>
    <submittedName>
        <fullName evidence="4">Oidioi.mRNA.OKI2018_I69.XSR.g13777.t1.cds</fullName>
    </submittedName>
</protein>
<name>A0ABN7SBM5_OIKDI</name>
<dbReference type="Proteomes" id="UP001158576">
    <property type="component" value="Chromosome XSR"/>
</dbReference>
<evidence type="ECO:0000256" key="1">
    <source>
        <dbReference type="ARBA" id="ARBA00004123"/>
    </source>
</evidence>
<reference evidence="4 5" key="1">
    <citation type="submission" date="2021-04" db="EMBL/GenBank/DDBJ databases">
        <authorList>
            <person name="Bliznina A."/>
        </authorList>
    </citation>
    <scope>NUCLEOTIDE SEQUENCE [LARGE SCALE GENOMIC DNA]</scope>
</reference>
<dbReference type="InterPro" id="IPR016197">
    <property type="entry name" value="Chromo-like_dom_sf"/>
</dbReference>
<accession>A0ABN7SBM5</accession>
<keyword evidence="5" id="KW-1185">Reference proteome</keyword>
<evidence type="ECO:0000256" key="2">
    <source>
        <dbReference type="ARBA" id="ARBA00023242"/>
    </source>
</evidence>
<feature type="domain" description="Chromo" evidence="3">
    <location>
        <begin position="154"/>
        <end position="214"/>
    </location>
</feature>
<proteinExistence type="predicted"/>
<dbReference type="InterPro" id="IPR023780">
    <property type="entry name" value="Chromo_domain"/>
</dbReference>
<dbReference type="SUPFAM" id="SSF54160">
    <property type="entry name" value="Chromo domain-like"/>
    <property type="match status" value="1"/>
</dbReference>
<dbReference type="CDD" id="cd00024">
    <property type="entry name" value="CD_CSD"/>
    <property type="match status" value="1"/>
</dbReference>
<dbReference type="InterPro" id="IPR000953">
    <property type="entry name" value="Chromo/chromo_shadow_dom"/>
</dbReference>
<evidence type="ECO:0000313" key="4">
    <source>
        <dbReference type="EMBL" id="CAG5094685.1"/>
    </source>
</evidence>
<gene>
    <name evidence="4" type="ORF">OKIOD_LOCUS5335</name>
</gene>
<comment type="subcellular location">
    <subcellularLocation>
        <location evidence="1">Nucleus</location>
    </subcellularLocation>
</comment>
<dbReference type="Gene3D" id="2.40.50.40">
    <property type="match status" value="1"/>
</dbReference>
<dbReference type="PROSITE" id="PS50013">
    <property type="entry name" value="CHROMO_2"/>
    <property type="match status" value="1"/>
</dbReference>
<dbReference type="PANTHER" id="PTHR22812">
    <property type="entry name" value="CHROMOBOX PROTEIN"/>
    <property type="match status" value="1"/>
</dbReference>
<dbReference type="InterPro" id="IPR051219">
    <property type="entry name" value="Heterochromatin_chromo-domain"/>
</dbReference>
<sequence>MRRKIEKRRKPKVADFISEDENIVNNFIYSKGYVFTIIHTKFSPDDKLEKDDSLSYKKRYVPWKDKHLLQNVVKVTPTRFEDKKTQVKEERGENIRQNQGRERAAKKRELNYYAEDIDENQLFDEAERMKTEYKDETKHSTKETKKKADSEKEWEVQEIMGKRRSSNGVIQYHVLWKGWPLESATWEPKSNLTNCARTLQNFEKRLSLSEKRSNILSRGQKGKISWKREAATE</sequence>
<dbReference type="SMART" id="SM00298">
    <property type="entry name" value="CHROMO"/>
    <property type="match status" value="1"/>
</dbReference>
<evidence type="ECO:0000259" key="3">
    <source>
        <dbReference type="PROSITE" id="PS50013"/>
    </source>
</evidence>
<organism evidence="4 5">
    <name type="scientific">Oikopleura dioica</name>
    <name type="common">Tunicate</name>
    <dbReference type="NCBI Taxonomy" id="34765"/>
    <lineage>
        <taxon>Eukaryota</taxon>
        <taxon>Metazoa</taxon>
        <taxon>Chordata</taxon>
        <taxon>Tunicata</taxon>
        <taxon>Appendicularia</taxon>
        <taxon>Copelata</taxon>
        <taxon>Oikopleuridae</taxon>
        <taxon>Oikopleura</taxon>
    </lineage>
</organism>
<dbReference type="Pfam" id="PF00385">
    <property type="entry name" value="Chromo"/>
    <property type="match status" value="1"/>
</dbReference>
<evidence type="ECO:0000313" key="5">
    <source>
        <dbReference type="Proteomes" id="UP001158576"/>
    </source>
</evidence>
<keyword evidence="2" id="KW-0539">Nucleus</keyword>